<sequence>MKDRLLAVVQALFVTLAVACMSAVPAWSDEDKGELYNAMVGAGKSGRMVAEQLLKNYPGFLISFDAEVNQGKLFYDYEILQISAQKVLDVEVDAATGTVTKQKSKPLERELPATKQELSGLVTLLDAWKMAESKFGRYVTEIELDEEQGQYVYETEVLNHDRKGKVVIDGKTGQPLPVGRIKPKKQHH</sequence>
<feature type="domain" description="PepSY" evidence="2">
    <location>
        <begin position="52"/>
        <end position="102"/>
    </location>
</feature>
<dbReference type="Gene3D" id="3.10.450.40">
    <property type="match status" value="2"/>
</dbReference>
<evidence type="ECO:0000259" key="2">
    <source>
        <dbReference type="Pfam" id="PF03413"/>
    </source>
</evidence>
<dbReference type="AlphaFoldDB" id="A0A1X7AGK1"/>
<proteinExistence type="predicted"/>
<gene>
    <name evidence="3" type="ORF">EHSB41UT_01022</name>
</gene>
<keyword evidence="1" id="KW-0732">Signal</keyword>
<evidence type="ECO:0000313" key="3">
    <source>
        <dbReference type="EMBL" id="SMA39372.1"/>
    </source>
</evidence>
<reference evidence="3 4" key="1">
    <citation type="submission" date="2017-03" db="EMBL/GenBank/DDBJ databases">
        <authorList>
            <person name="Afonso C.L."/>
            <person name="Miller P.J."/>
            <person name="Scott M.A."/>
            <person name="Spackman E."/>
            <person name="Goraichik I."/>
            <person name="Dimitrov K.M."/>
            <person name="Suarez D.L."/>
            <person name="Swayne D.E."/>
        </authorList>
    </citation>
    <scope>NUCLEOTIDE SEQUENCE [LARGE SCALE GENOMIC DNA]</scope>
    <source>
        <strain evidence="3">SB41UT1</strain>
    </source>
</reference>
<feature type="domain" description="PepSY" evidence="2">
    <location>
        <begin position="123"/>
        <end position="174"/>
    </location>
</feature>
<accession>A0A1X7AGK1</accession>
<dbReference type="OrthoDB" id="5866265at2"/>
<dbReference type="InterPro" id="IPR025711">
    <property type="entry name" value="PepSY"/>
</dbReference>
<dbReference type="Pfam" id="PF03413">
    <property type="entry name" value="PepSY"/>
    <property type="match status" value="2"/>
</dbReference>
<evidence type="ECO:0000256" key="1">
    <source>
        <dbReference type="SAM" id="SignalP"/>
    </source>
</evidence>
<evidence type="ECO:0000313" key="4">
    <source>
        <dbReference type="Proteomes" id="UP000196573"/>
    </source>
</evidence>
<dbReference type="RefSeq" id="WP_087107547.1">
    <property type="nucleotide sequence ID" value="NZ_CBCSCN010000001.1"/>
</dbReference>
<dbReference type="Proteomes" id="UP000196573">
    <property type="component" value="Unassembled WGS sequence"/>
</dbReference>
<organism evidence="3 4">
    <name type="scientific">Parendozoicomonas haliclonae</name>
    <dbReference type="NCBI Taxonomy" id="1960125"/>
    <lineage>
        <taxon>Bacteria</taxon>
        <taxon>Pseudomonadati</taxon>
        <taxon>Pseudomonadota</taxon>
        <taxon>Gammaproteobacteria</taxon>
        <taxon>Oceanospirillales</taxon>
        <taxon>Endozoicomonadaceae</taxon>
        <taxon>Parendozoicomonas</taxon>
    </lineage>
</organism>
<keyword evidence="4" id="KW-1185">Reference proteome</keyword>
<dbReference type="PROSITE" id="PS51257">
    <property type="entry name" value="PROKAR_LIPOPROTEIN"/>
    <property type="match status" value="1"/>
</dbReference>
<name>A0A1X7AGK1_9GAMM</name>
<protein>
    <submittedName>
        <fullName evidence="3">Peptidase propeptide and YPEB domain protein</fullName>
    </submittedName>
</protein>
<dbReference type="EMBL" id="FWPT01000002">
    <property type="protein sequence ID" value="SMA39372.1"/>
    <property type="molecule type" value="Genomic_DNA"/>
</dbReference>
<feature type="signal peptide" evidence="1">
    <location>
        <begin position="1"/>
        <end position="19"/>
    </location>
</feature>
<feature type="chain" id="PRO_5013344447" evidence="1">
    <location>
        <begin position="20"/>
        <end position="188"/>
    </location>
</feature>